<dbReference type="OrthoDB" id="10421237at2759"/>
<dbReference type="AlphaFoldDB" id="A0A1A6GVI7"/>
<sequence>LGPLVVEGESVLGVCHIFESFNDSFIYGSDVYGEDNICHVTNVAHRFKEMSVPALHLILWASVGNWAKIPGLGVHSVLRALAC</sequence>
<gene>
    <name evidence="1" type="ORF">A6R68_01814</name>
</gene>
<feature type="non-terminal residue" evidence="1">
    <location>
        <position position="83"/>
    </location>
</feature>
<feature type="non-terminal residue" evidence="1">
    <location>
        <position position="1"/>
    </location>
</feature>
<name>A0A1A6GVI7_NEOLE</name>
<evidence type="ECO:0000313" key="1">
    <source>
        <dbReference type="EMBL" id="OBS69645.1"/>
    </source>
</evidence>
<dbReference type="EMBL" id="LZPO01067615">
    <property type="protein sequence ID" value="OBS69645.1"/>
    <property type="molecule type" value="Genomic_DNA"/>
</dbReference>
<proteinExistence type="predicted"/>
<reference evidence="1 2" key="1">
    <citation type="submission" date="2016-06" db="EMBL/GenBank/DDBJ databases">
        <title>The Draft Genome Sequence and Annotation of the Desert Woodrat Neotoma lepida.</title>
        <authorList>
            <person name="Campbell M."/>
            <person name="Oakeson K.F."/>
            <person name="Yandell M."/>
            <person name="Halpert J.R."/>
            <person name="Dearing D."/>
        </authorList>
    </citation>
    <scope>NUCLEOTIDE SEQUENCE [LARGE SCALE GENOMIC DNA]</scope>
    <source>
        <strain evidence="1">417</strain>
        <tissue evidence="1">Liver</tissue>
    </source>
</reference>
<comment type="caution">
    <text evidence="1">The sequence shown here is derived from an EMBL/GenBank/DDBJ whole genome shotgun (WGS) entry which is preliminary data.</text>
</comment>
<organism evidence="1 2">
    <name type="scientific">Neotoma lepida</name>
    <name type="common">Desert woodrat</name>
    <dbReference type="NCBI Taxonomy" id="56216"/>
    <lineage>
        <taxon>Eukaryota</taxon>
        <taxon>Metazoa</taxon>
        <taxon>Chordata</taxon>
        <taxon>Craniata</taxon>
        <taxon>Vertebrata</taxon>
        <taxon>Euteleostomi</taxon>
        <taxon>Mammalia</taxon>
        <taxon>Eutheria</taxon>
        <taxon>Euarchontoglires</taxon>
        <taxon>Glires</taxon>
        <taxon>Rodentia</taxon>
        <taxon>Myomorpha</taxon>
        <taxon>Muroidea</taxon>
        <taxon>Cricetidae</taxon>
        <taxon>Neotominae</taxon>
        <taxon>Neotoma</taxon>
    </lineage>
</organism>
<protein>
    <submittedName>
        <fullName evidence="1">Uncharacterized protein</fullName>
    </submittedName>
</protein>
<keyword evidence="2" id="KW-1185">Reference proteome</keyword>
<evidence type="ECO:0000313" key="2">
    <source>
        <dbReference type="Proteomes" id="UP000092124"/>
    </source>
</evidence>
<accession>A0A1A6GVI7</accession>
<dbReference type="Proteomes" id="UP000092124">
    <property type="component" value="Unassembled WGS sequence"/>
</dbReference>
<dbReference type="STRING" id="56216.A0A1A6GVI7"/>